<accession>A0A8D8RPZ2</accession>
<dbReference type="AlphaFoldDB" id="A0A8D8RPZ2"/>
<proteinExistence type="predicted"/>
<name>A0A8D8RPZ2_9HEMI</name>
<sequence length="111" mass="13160">MLCVHDAVCHYNIRHVFHTIRQPAIVAAWPRRRLDYTSKNFRDGLPTSIILIQGVQYSHAVHYYKRTRIFLKKFFHLDIFSEVFNRNSSPKAVSLSLERHTFSVRKVVQFS</sequence>
<protein>
    <submittedName>
        <fullName evidence="1">Uncharacterized protein</fullName>
    </submittedName>
</protein>
<evidence type="ECO:0000313" key="1">
    <source>
        <dbReference type="EMBL" id="CAG6652422.1"/>
    </source>
</evidence>
<reference evidence="1" key="1">
    <citation type="submission" date="2021-05" db="EMBL/GenBank/DDBJ databases">
        <authorList>
            <person name="Alioto T."/>
            <person name="Alioto T."/>
            <person name="Gomez Garrido J."/>
        </authorList>
    </citation>
    <scope>NUCLEOTIDE SEQUENCE</scope>
</reference>
<dbReference type="EMBL" id="HBUF01171368">
    <property type="protein sequence ID" value="CAG6652422.1"/>
    <property type="molecule type" value="Transcribed_RNA"/>
</dbReference>
<organism evidence="1">
    <name type="scientific">Cacopsylla melanoneura</name>
    <dbReference type="NCBI Taxonomy" id="428564"/>
    <lineage>
        <taxon>Eukaryota</taxon>
        <taxon>Metazoa</taxon>
        <taxon>Ecdysozoa</taxon>
        <taxon>Arthropoda</taxon>
        <taxon>Hexapoda</taxon>
        <taxon>Insecta</taxon>
        <taxon>Pterygota</taxon>
        <taxon>Neoptera</taxon>
        <taxon>Paraneoptera</taxon>
        <taxon>Hemiptera</taxon>
        <taxon>Sternorrhyncha</taxon>
        <taxon>Psylloidea</taxon>
        <taxon>Psyllidae</taxon>
        <taxon>Psyllinae</taxon>
        <taxon>Cacopsylla</taxon>
    </lineage>
</organism>